<dbReference type="Proteomes" id="UP000023152">
    <property type="component" value="Unassembled WGS sequence"/>
</dbReference>
<organism evidence="1 2">
    <name type="scientific">Reticulomyxa filosa</name>
    <dbReference type="NCBI Taxonomy" id="46433"/>
    <lineage>
        <taxon>Eukaryota</taxon>
        <taxon>Sar</taxon>
        <taxon>Rhizaria</taxon>
        <taxon>Retaria</taxon>
        <taxon>Foraminifera</taxon>
        <taxon>Monothalamids</taxon>
        <taxon>Reticulomyxidae</taxon>
        <taxon>Reticulomyxa</taxon>
    </lineage>
</organism>
<accession>X6N1B0</accession>
<comment type="caution">
    <text evidence="1">The sequence shown here is derived from an EMBL/GenBank/DDBJ whole genome shotgun (WGS) entry which is preliminary data.</text>
</comment>
<name>X6N1B0_RETFI</name>
<dbReference type="EMBL" id="ASPP01013606">
    <property type="protein sequence ID" value="ETO19504.1"/>
    <property type="molecule type" value="Genomic_DNA"/>
</dbReference>
<gene>
    <name evidence="1" type="ORF">RFI_17725</name>
</gene>
<keyword evidence="2" id="KW-1185">Reference proteome</keyword>
<sequence>MFFWGGGRGKKISFQMCWTPTLTVAKFRFKHFWACMSPSIPPVFKSGLLTVTAALLSTLVNSWPNARLVCAFSARPGLSLIMAPTSLVFVDFALGPRTSCIALLKTDTNIFFFVKEKVKIQKVIIKVSFREQSKRKGKKRKKKCFYLAAAPYQRNFLKTRYLILHFVSIKKSKRTAFYGFNFLHLTQKNASIQNKYF</sequence>
<dbReference type="AlphaFoldDB" id="X6N1B0"/>
<protein>
    <submittedName>
        <fullName evidence="1">Uncharacterized protein</fullName>
    </submittedName>
</protein>
<evidence type="ECO:0000313" key="2">
    <source>
        <dbReference type="Proteomes" id="UP000023152"/>
    </source>
</evidence>
<reference evidence="1 2" key="1">
    <citation type="journal article" date="2013" name="Curr. Biol.">
        <title>The Genome of the Foraminiferan Reticulomyxa filosa.</title>
        <authorList>
            <person name="Glockner G."/>
            <person name="Hulsmann N."/>
            <person name="Schleicher M."/>
            <person name="Noegel A.A."/>
            <person name="Eichinger L."/>
            <person name="Gallinger C."/>
            <person name="Pawlowski J."/>
            <person name="Sierra R."/>
            <person name="Euteneuer U."/>
            <person name="Pillet L."/>
            <person name="Moustafa A."/>
            <person name="Platzer M."/>
            <person name="Groth M."/>
            <person name="Szafranski K."/>
            <person name="Schliwa M."/>
        </authorList>
    </citation>
    <scope>NUCLEOTIDE SEQUENCE [LARGE SCALE GENOMIC DNA]</scope>
</reference>
<proteinExistence type="predicted"/>
<evidence type="ECO:0000313" key="1">
    <source>
        <dbReference type="EMBL" id="ETO19504.1"/>
    </source>
</evidence>